<gene>
    <name evidence="2" type="ORF">LTR36_010495</name>
</gene>
<dbReference type="EMBL" id="JAVFHQ010000088">
    <property type="protein sequence ID" value="KAK4539612.1"/>
    <property type="molecule type" value="Genomic_DNA"/>
</dbReference>
<dbReference type="Gene3D" id="1.25.40.10">
    <property type="entry name" value="Tetratricopeptide repeat domain"/>
    <property type="match status" value="1"/>
</dbReference>
<accession>A0AAV9J4R4</accession>
<dbReference type="InterPro" id="IPR011990">
    <property type="entry name" value="TPR-like_helical_dom_sf"/>
</dbReference>
<dbReference type="PANTHER" id="PTHR47643">
    <property type="entry name" value="TPR DOMAIN PROTEIN (AFU_ORTHOLOGUE AFUA_5G12710)"/>
    <property type="match status" value="1"/>
</dbReference>
<evidence type="ECO:0000313" key="3">
    <source>
        <dbReference type="Proteomes" id="UP001324427"/>
    </source>
</evidence>
<dbReference type="Pfam" id="PF00856">
    <property type="entry name" value="SET"/>
    <property type="match status" value="1"/>
</dbReference>
<dbReference type="SUPFAM" id="SSF82199">
    <property type="entry name" value="SET domain"/>
    <property type="match status" value="1"/>
</dbReference>
<protein>
    <recommendedName>
        <fullName evidence="1">SET domain-containing protein</fullName>
    </recommendedName>
</protein>
<dbReference type="PANTHER" id="PTHR47643:SF2">
    <property type="entry name" value="TPR DOMAIN PROTEIN (AFU_ORTHOLOGUE AFUA_5G12710)"/>
    <property type="match status" value="1"/>
</dbReference>
<dbReference type="InterPro" id="IPR053209">
    <property type="entry name" value="Gramillin-biosynth_MTr"/>
</dbReference>
<dbReference type="Proteomes" id="UP001324427">
    <property type="component" value="Unassembled WGS sequence"/>
</dbReference>
<dbReference type="PROSITE" id="PS50280">
    <property type="entry name" value="SET"/>
    <property type="match status" value="1"/>
</dbReference>
<dbReference type="InterPro" id="IPR001214">
    <property type="entry name" value="SET_dom"/>
</dbReference>
<dbReference type="Gene3D" id="2.170.270.10">
    <property type="entry name" value="SET domain"/>
    <property type="match status" value="1"/>
</dbReference>
<evidence type="ECO:0000259" key="1">
    <source>
        <dbReference type="PROSITE" id="PS50280"/>
    </source>
</evidence>
<feature type="domain" description="SET" evidence="1">
    <location>
        <begin position="391"/>
        <end position="569"/>
    </location>
</feature>
<keyword evidence="3" id="KW-1185">Reference proteome</keyword>
<sequence>MSQPTNEGAFFLTVEEDARIRTTVKAQLQQCRDLAGQAREPNDPRSAPGEATSAAFLADLTGGSQDEQTVPNGRPDAMVVVGVGSPYPPCTVSLRDLRPMKLDELRMNTHHRGRVLAVRRDVAVVRLVARSWTVVQEGGMPGHTERLEMYLHQSRHGEDVLEEESMFLVKEPYFTLSDQGEPTLRIDHPSDLVLSTNGFDDETLNLFNEDDNTAPASAAVPFAALGSKTVKQCKDEGNAALKQQALLQAHAKYSEGLRLATKDAAARQDDFANDISRNRAYVNLLLNRLDEAKADALAAVSGLDDQKHKDLDSKALFRAGCAAYNAGLYQEARKSFEEQINLTQGDKDALAMTRKIEMRLHEQVTGQYNFKKLKAALSKTRPRVDAASFDGRTEVRDSPGCGRGLFATHAIAAGEIILCEKAFCVVWGHEKEAWTAISYDVRDDRIRGAPVGLHKAIVQKLLDNPSQVERFMDLYGDYEGVGKKLVMADSRPVIDTFQVRDIVARNAFGVGPVDGDENTANASTGLWVRAAYVNHSCLSNTNKDHVGDLMILRASRPIAAGEEITHSYDESADYDARVAALENTWGFTCTCALCGAERADGAEVRKKRRELADEAEVLMARGTAAAASRLTITKVKRLARGMEGSYNGERYKELPRRALTSVQQWLGHATVR</sequence>
<dbReference type="SUPFAM" id="SSF48452">
    <property type="entry name" value="TPR-like"/>
    <property type="match status" value="1"/>
</dbReference>
<dbReference type="SMART" id="SM00317">
    <property type="entry name" value="SET"/>
    <property type="match status" value="1"/>
</dbReference>
<proteinExistence type="predicted"/>
<dbReference type="InterPro" id="IPR046341">
    <property type="entry name" value="SET_dom_sf"/>
</dbReference>
<reference evidence="2 3" key="1">
    <citation type="submission" date="2021-11" db="EMBL/GenBank/DDBJ databases">
        <title>Black yeast isolated from Biological Soil Crust.</title>
        <authorList>
            <person name="Kurbessoian T."/>
        </authorList>
    </citation>
    <scope>NUCLEOTIDE SEQUENCE [LARGE SCALE GENOMIC DNA]</scope>
    <source>
        <strain evidence="2 3">CCFEE 5522</strain>
    </source>
</reference>
<name>A0AAV9J4R4_9PEZI</name>
<evidence type="ECO:0000313" key="2">
    <source>
        <dbReference type="EMBL" id="KAK4539612.1"/>
    </source>
</evidence>
<organism evidence="2 3">
    <name type="scientific">Oleoguttula mirabilis</name>
    <dbReference type="NCBI Taxonomy" id="1507867"/>
    <lineage>
        <taxon>Eukaryota</taxon>
        <taxon>Fungi</taxon>
        <taxon>Dikarya</taxon>
        <taxon>Ascomycota</taxon>
        <taxon>Pezizomycotina</taxon>
        <taxon>Dothideomycetes</taxon>
        <taxon>Dothideomycetidae</taxon>
        <taxon>Mycosphaerellales</taxon>
        <taxon>Teratosphaeriaceae</taxon>
        <taxon>Oleoguttula</taxon>
    </lineage>
</organism>
<comment type="caution">
    <text evidence="2">The sequence shown here is derived from an EMBL/GenBank/DDBJ whole genome shotgun (WGS) entry which is preliminary data.</text>
</comment>
<dbReference type="AlphaFoldDB" id="A0AAV9J4R4"/>